<dbReference type="CDD" id="cd05233">
    <property type="entry name" value="SDR_c"/>
    <property type="match status" value="1"/>
</dbReference>
<dbReference type="FunFam" id="3.40.50.720:FF:000084">
    <property type="entry name" value="Short-chain dehydrogenase reductase"/>
    <property type="match status" value="1"/>
</dbReference>
<dbReference type="PRINTS" id="PR00080">
    <property type="entry name" value="SDRFAMILY"/>
</dbReference>
<evidence type="ECO:0000313" key="5">
    <source>
        <dbReference type="EMBL" id="GLJ93968.1"/>
    </source>
</evidence>
<sequence length="242" mass="24608">MPESLTGRVAAVTGAASGIGLACARRLHRAGATVVLIDRAEDALAEACAQLGDGAFSLCVDLLDGTQVDSLLEGILSVAGGLDIFHANAGAYVGGSIAEGDPDAWEVVLNLNVSAAFRSVRAVLPHLIAQGTGDIVMTSSVAGVVPIVGEPVYTASKFAVTSFVHALRRQVAPQGVRVGNVAPGPVLTPLLGDWSPAELRAAVEKGAVMAADEVAEAVLFMVTRPAGVTVRDLVILPTALDV</sequence>
<reference evidence="5" key="2">
    <citation type="submission" date="2023-01" db="EMBL/GenBank/DDBJ databases">
        <authorList>
            <person name="Sun Q."/>
            <person name="Evtushenko L."/>
        </authorList>
    </citation>
    <scope>NUCLEOTIDE SEQUENCE</scope>
    <source>
        <strain evidence="5">VKM Ac-1940</strain>
    </source>
</reference>
<dbReference type="EMBL" id="BSER01000001">
    <property type="protein sequence ID" value="GLJ93968.1"/>
    <property type="molecule type" value="Genomic_DNA"/>
</dbReference>
<dbReference type="PRINTS" id="PR00081">
    <property type="entry name" value="GDHRDH"/>
</dbReference>
<dbReference type="SUPFAM" id="SSF51735">
    <property type="entry name" value="NAD(P)-binding Rossmann-fold domains"/>
    <property type="match status" value="1"/>
</dbReference>
<evidence type="ECO:0000256" key="3">
    <source>
        <dbReference type="RuleBase" id="RU000363"/>
    </source>
</evidence>
<dbReference type="GO" id="GO:0016491">
    <property type="term" value="F:oxidoreductase activity"/>
    <property type="evidence" value="ECO:0007669"/>
    <property type="project" value="UniProtKB-KW"/>
</dbReference>
<dbReference type="InterPro" id="IPR020904">
    <property type="entry name" value="Sc_DH/Rdtase_CS"/>
</dbReference>
<evidence type="ECO:0000259" key="4">
    <source>
        <dbReference type="SMART" id="SM00822"/>
    </source>
</evidence>
<accession>A0A9W6HJ69</accession>
<dbReference type="RefSeq" id="WP_204962504.1">
    <property type="nucleotide sequence ID" value="NZ_BAAAUR010000002.1"/>
</dbReference>
<evidence type="ECO:0000256" key="2">
    <source>
        <dbReference type="ARBA" id="ARBA00023002"/>
    </source>
</evidence>
<dbReference type="InterPro" id="IPR057326">
    <property type="entry name" value="KR_dom"/>
</dbReference>
<dbReference type="InterPro" id="IPR002347">
    <property type="entry name" value="SDR_fam"/>
</dbReference>
<feature type="domain" description="Ketoreductase" evidence="4">
    <location>
        <begin position="8"/>
        <end position="184"/>
    </location>
</feature>
<dbReference type="SMART" id="SM00822">
    <property type="entry name" value="PKS_KR"/>
    <property type="match status" value="1"/>
</dbReference>
<dbReference type="Gene3D" id="3.40.50.720">
    <property type="entry name" value="NAD(P)-binding Rossmann-like Domain"/>
    <property type="match status" value="1"/>
</dbReference>
<keyword evidence="2" id="KW-0560">Oxidoreductase</keyword>
<dbReference type="AlphaFoldDB" id="A0A9W6HJ69"/>
<dbReference type="Pfam" id="PF00106">
    <property type="entry name" value="adh_short"/>
    <property type="match status" value="1"/>
</dbReference>
<gene>
    <name evidence="5" type="ORF">GCM10017591_00290</name>
</gene>
<keyword evidence="6" id="KW-1185">Reference proteome</keyword>
<proteinExistence type="inferred from homology"/>
<dbReference type="Proteomes" id="UP001142291">
    <property type="component" value="Unassembled WGS sequence"/>
</dbReference>
<dbReference type="InterPro" id="IPR036291">
    <property type="entry name" value="NAD(P)-bd_dom_sf"/>
</dbReference>
<comment type="caution">
    <text evidence="5">The sequence shown here is derived from an EMBL/GenBank/DDBJ whole genome shotgun (WGS) entry which is preliminary data.</text>
</comment>
<dbReference type="PANTHER" id="PTHR44196:SF1">
    <property type="entry name" value="DEHYDROGENASE_REDUCTASE SDR FAMILY MEMBER 7B"/>
    <property type="match status" value="1"/>
</dbReference>
<evidence type="ECO:0000256" key="1">
    <source>
        <dbReference type="ARBA" id="ARBA00006484"/>
    </source>
</evidence>
<dbReference type="GO" id="GO:0016020">
    <property type="term" value="C:membrane"/>
    <property type="evidence" value="ECO:0007669"/>
    <property type="project" value="TreeGrafter"/>
</dbReference>
<organism evidence="5 6">
    <name type="scientific">Microbacterium dextranolyticum</name>
    <dbReference type="NCBI Taxonomy" id="36806"/>
    <lineage>
        <taxon>Bacteria</taxon>
        <taxon>Bacillati</taxon>
        <taxon>Actinomycetota</taxon>
        <taxon>Actinomycetes</taxon>
        <taxon>Micrococcales</taxon>
        <taxon>Microbacteriaceae</taxon>
        <taxon>Microbacterium</taxon>
    </lineage>
</organism>
<name>A0A9W6HJ69_9MICO</name>
<protein>
    <submittedName>
        <fullName evidence="5">Ribitol 2-dehydrogenase</fullName>
    </submittedName>
</protein>
<comment type="similarity">
    <text evidence="1 3">Belongs to the short-chain dehydrogenases/reductases (SDR) family.</text>
</comment>
<dbReference type="PROSITE" id="PS00061">
    <property type="entry name" value="ADH_SHORT"/>
    <property type="match status" value="1"/>
</dbReference>
<evidence type="ECO:0000313" key="6">
    <source>
        <dbReference type="Proteomes" id="UP001142291"/>
    </source>
</evidence>
<dbReference type="PANTHER" id="PTHR44196">
    <property type="entry name" value="DEHYDROGENASE/REDUCTASE SDR FAMILY MEMBER 7B"/>
    <property type="match status" value="1"/>
</dbReference>
<reference evidence="5" key="1">
    <citation type="journal article" date="2014" name="Int. J. Syst. Evol. Microbiol.">
        <title>Complete genome sequence of Corynebacterium casei LMG S-19264T (=DSM 44701T), isolated from a smear-ripened cheese.</title>
        <authorList>
            <consortium name="US DOE Joint Genome Institute (JGI-PGF)"/>
            <person name="Walter F."/>
            <person name="Albersmeier A."/>
            <person name="Kalinowski J."/>
            <person name="Ruckert C."/>
        </authorList>
    </citation>
    <scope>NUCLEOTIDE SEQUENCE</scope>
    <source>
        <strain evidence="5">VKM Ac-1940</strain>
    </source>
</reference>